<feature type="compositionally biased region" description="Polar residues" evidence="2">
    <location>
        <begin position="282"/>
        <end position="300"/>
    </location>
</feature>
<reference evidence="5 6" key="1">
    <citation type="submission" date="2019-04" db="EMBL/GenBank/DDBJ databases">
        <authorList>
            <person name="Li Y."/>
            <person name="Wang J."/>
        </authorList>
    </citation>
    <scope>NUCLEOTIDE SEQUENCE [LARGE SCALE GENOMIC DNA]</scope>
    <source>
        <strain evidence="5 6">DSM 14668</strain>
    </source>
</reference>
<keyword evidence="3" id="KW-1133">Transmembrane helix</keyword>
<evidence type="ECO:0000256" key="1">
    <source>
        <dbReference type="ARBA" id="ARBA00022729"/>
    </source>
</evidence>
<organism evidence="5 6">
    <name type="scientific">Polyangium fumosum</name>
    <dbReference type="NCBI Taxonomy" id="889272"/>
    <lineage>
        <taxon>Bacteria</taxon>
        <taxon>Pseudomonadati</taxon>
        <taxon>Myxococcota</taxon>
        <taxon>Polyangia</taxon>
        <taxon>Polyangiales</taxon>
        <taxon>Polyangiaceae</taxon>
        <taxon>Polyangium</taxon>
    </lineage>
</organism>
<evidence type="ECO:0000313" key="6">
    <source>
        <dbReference type="Proteomes" id="UP000309215"/>
    </source>
</evidence>
<feature type="domain" description="Outer membrane lipoprotein BamD-like" evidence="4">
    <location>
        <begin position="320"/>
        <end position="391"/>
    </location>
</feature>
<evidence type="ECO:0000313" key="5">
    <source>
        <dbReference type="EMBL" id="TKD12271.1"/>
    </source>
</evidence>
<comment type="caution">
    <text evidence="5">The sequence shown here is derived from an EMBL/GenBank/DDBJ whole genome shotgun (WGS) entry which is preliminary data.</text>
</comment>
<keyword evidence="3" id="KW-0812">Transmembrane</keyword>
<proteinExistence type="predicted"/>
<keyword evidence="3" id="KW-0472">Membrane</keyword>
<evidence type="ECO:0000259" key="4">
    <source>
        <dbReference type="Pfam" id="PF13525"/>
    </source>
</evidence>
<gene>
    <name evidence="5" type="primary">bamD</name>
    <name evidence="5" type="ORF">E8A74_03960</name>
</gene>
<dbReference type="OrthoDB" id="5382423at2"/>
<dbReference type="Proteomes" id="UP000309215">
    <property type="component" value="Unassembled WGS sequence"/>
</dbReference>
<dbReference type="Pfam" id="PF13525">
    <property type="entry name" value="YfiO"/>
    <property type="match status" value="1"/>
</dbReference>
<dbReference type="RefSeq" id="WP_136927569.1">
    <property type="nucleotide sequence ID" value="NZ_SSMQ01000003.1"/>
</dbReference>
<dbReference type="SUPFAM" id="SSF48452">
    <property type="entry name" value="TPR-like"/>
    <property type="match status" value="1"/>
</dbReference>
<dbReference type="EMBL" id="SSMQ01000003">
    <property type="protein sequence ID" value="TKD12271.1"/>
    <property type="molecule type" value="Genomic_DNA"/>
</dbReference>
<dbReference type="InterPro" id="IPR011990">
    <property type="entry name" value="TPR-like_helical_dom_sf"/>
</dbReference>
<protein>
    <submittedName>
        <fullName evidence="5">Outer membrane protein assembly factor BamD</fullName>
    </submittedName>
</protein>
<name>A0A4U1JI08_9BACT</name>
<dbReference type="AlphaFoldDB" id="A0A4U1JI08"/>
<keyword evidence="6" id="KW-1185">Reference proteome</keyword>
<keyword evidence="1" id="KW-0732">Signal</keyword>
<dbReference type="InterPro" id="IPR039565">
    <property type="entry name" value="BamD-like"/>
</dbReference>
<sequence>MTSPECPWMNLVEALRDGRLGPQEGASMERHLKSCAVCAGLARDLTRIGDAVRAPRERATQLSHQRARVSLLERATALPTPRVSFGKARFVLAAATLGIAGAFGFFGGQWTATTSRVALALHMSVPPRLQSASEPQVRPSDDARFTRNRSAGLDEVILEDGALDVARSRLAAGERFVVRTKDAQIEVRATALRIEAKEGRIRSVAVEQGTAEVQYAGFTAVIPAGGSWRATGDAAVEAADKEKSAAIPAPEPTSSAVVPSAPAKGKTSSRAAAVRGSRGMSDPSSDTPNENVMEESSWTGTPPSAPTFAPPPPVRVPSAASRAFADAMASLRRGNYADCADKFEQFVSTYPADARADEADYLRAVALQRAGRTAEAVAAAKRYLATRPKGAHRADAERMAGN</sequence>
<dbReference type="Gene3D" id="1.25.40.10">
    <property type="entry name" value="Tetratricopeptide repeat domain"/>
    <property type="match status" value="1"/>
</dbReference>
<accession>A0A4U1JI08</accession>
<evidence type="ECO:0000256" key="2">
    <source>
        <dbReference type="SAM" id="MobiDB-lite"/>
    </source>
</evidence>
<evidence type="ECO:0000256" key="3">
    <source>
        <dbReference type="SAM" id="Phobius"/>
    </source>
</evidence>
<feature type="transmembrane region" description="Helical" evidence="3">
    <location>
        <begin position="90"/>
        <end position="110"/>
    </location>
</feature>
<feature type="region of interest" description="Disordered" evidence="2">
    <location>
        <begin position="239"/>
        <end position="306"/>
    </location>
</feature>